<keyword evidence="2" id="KW-1133">Transmembrane helix</keyword>
<comment type="caution">
    <text evidence="4">The sequence shown here is derived from an EMBL/GenBank/DDBJ whole genome shotgun (WGS) entry which is preliminary data.</text>
</comment>
<evidence type="ECO:0000256" key="2">
    <source>
        <dbReference type="SAM" id="Phobius"/>
    </source>
</evidence>
<evidence type="ECO:0000313" key="5">
    <source>
        <dbReference type="Proteomes" id="UP000221394"/>
    </source>
</evidence>
<dbReference type="AlphaFoldDB" id="A0A2A9EBX1"/>
<keyword evidence="2" id="KW-0812">Transmembrane</keyword>
<keyword evidence="5" id="KW-1185">Reference proteome</keyword>
<evidence type="ECO:0000256" key="3">
    <source>
        <dbReference type="SAM" id="SignalP"/>
    </source>
</evidence>
<protein>
    <recommendedName>
        <fullName evidence="6">DUF2933 family protein</fullName>
    </recommendedName>
</protein>
<name>A0A2A9EBX1_9MICO</name>
<evidence type="ECO:0000256" key="1">
    <source>
        <dbReference type="SAM" id="MobiDB-lite"/>
    </source>
</evidence>
<feature type="region of interest" description="Disordered" evidence="1">
    <location>
        <begin position="54"/>
        <end position="82"/>
    </location>
</feature>
<dbReference type="EMBL" id="PDJH01000001">
    <property type="protein sequence ID" value="PFG36428.1"/>
    <property type="molecule type" value="Genomic_DNA"/>
</dbReference>
<evidence type="ECO:0000313" key="4">
    <source>
        <dbReference type="EMBL" id="PFG36428.1"/>
    </source>
</evidence>
<sequence length="82" mass="8319">MKSHLKGMVVAAAAVLVVALAAGVRPGAALPLAAALACPLMMIAMMVWMHRRGHTGHDHHGAHDVTDAPMTSPSHGAAPGGR</sequence>
<accession>A0A2A9EBX1</accession>
<proteinExistence type="predicted"/>
<gene>
    <name evidence="4" type="ORF">ATL41_1150</name>
</gene>
<keyword evidence="3" id="KW-0732">Signal</keyword>
<feature type="signal peptide" evidence="3">
    <location>
        <begin position="1"/>
        <end position="21"/>
    </location>
</feature>
<dbReference type="RefSeq" id="WP_098457613.1">
    <property type="nucleotide sequence ID" value="NZ_PDJH01000001.1"/>
</dbReference>
<keyword evidence="2" id="KW-0472">Membrane</keyword>
<feature type="transmembrane region" description="Helical" evidence="2">
    <location>
        <begin position="31"/>
        <end position="49"/>
    </location>
</feature>
<feature type="chain" id="PRO_5013332685" description="DUF2933 family protein" evidence="3">
    <location>
        <begin position="22"/>
        <end position="82"/>
    </location>
</feature>
<dbReference type="Proteomes" id="UP000221394">
    <property type="component" value="Unassembled WGS sequence"/>
</dbReference>
<organism evidence="4 5">
    <name type="scientific">Flavimobilis soli</name>
    <dbReference type="NCBI Taxonomy" id="442709"/>
    <lineage>
        <taxon>Bacteria</taxon>
        <taxon>Bacillati</taxon>
        <taxon>Actinomycetota</taxon>
        <taxon>Actinomycetes</taxon>
        <taxon>Micrococcales</taxon>
        <taxon>Jonesiaceae</taxon>
        <taxon>Flavimobilis</taxon>
    </lineage>
</organism>
<feature type="compositionally biased region" description="Basic and acidic residues" evidence="1">
    <location>
        <begin position="55"/>
        <end position="66"/>
    </location>
</feature>
<evidence type="ECO:0008006" key="6">
    <source>
        <dbReference type="Google" id="ProtNLM"/>
    </source>
</evidence>
<reference evidence="4 5" key="1">
    <citation type="submission" date="2017-10" db="EMBL/GenBank/DDBJ databases">
        <title>Sequencing the genomes of 1000 actinobacteria strains.</title>
        <authorList>
            <person name="Klenk H.-P."/>
        </authorList>
    </citation>
    <scope>NUCLEOTIDE SEQUENCE [LARGE SCALE GENOMIC DNA]</scope>
    <source>
        <strain evidence="4 5">DSM 21574</strain>
    </source>
</reference>